<comment type="caution">
    <text evidence="2">The sequence shown here is derived from an EMBL/GenBank/DDBJ whole genome shotgun (WGS) entry which is preliminary data.</text>
</comment>
<keyword evidence="3" id="KW-1185">Reference proteome</keyword>
<accession>A0A4S3JB49</accession>
<evidence type="ECO:0000313" key="3">
    <source>
        <dbReference type="Proteomes" id="UP000308092"/>
    </source>
</evidence>
<evidence type="ECO:0000256" key="1">
    <source>
        <dbReference type="SAM" id="MobiDB-lite"/>
    </source>
</evidence>
<dbReference type="EMBL" id="SOSA01000350">
    <property type="protein sequence ID" value="THC92232.1"/>
    <property type="molecule type" value="Genomic_DNA"/>
</dbReference>
<feature type="compositionally biased region" description="Basic residues" evidence="1">
    <location>
        <begin position="1"/>
        <end position="11"/>
    </location>
</feature>
<dbReference type="Proteomes" id="UP000308092">
    <property type="component" value="Unassembled WGS sequence"/>
</dbReference>
<feature type="compositionally biased region" description="Basic and acidic residues" evidence="1">
    <location>
        <begin position="35"/>
        <end position="46"/>
    </location>
</feature>
<dbReference type="AlphaFoldDB" id="A0A4S3JB49"/>
<gene>
    <name evidence="2" type="ORF">EYZ11_008293</name>
</gene>
<dbReference type="VEuPathDB" id="FungiDB:EYZ11_008293"/>
<name>A0A4S3JB49_9EURO</name>
<protein>
    <submittedName>
        <fullName evidence="2">Uncharacterized protein</fullName>
    </submittedName>
</protein>
<proteinExistence type="predicted"/>
<reference evidence="2 3" key="1">
    <citation type="submission" date="2019-03" db="EMBL/GenBank/DDBJ databases">
        <title>The genome sequence of a newly discovered highly antifungal drug resistant Aspergillus species, Aspergillus tanneri NIH 1004.</title>
        <authorList>
            <person name="Mounaud S."/>
            <person name="Singh I."/>
            <person name="Joardar V."/>
            <person name="Pakala S."/>
            <person name="Pakala S."/>
            <person name="Venepally P."/>
            <person name="Hoover J."/>
            <person name="Nierman W."/>
            <person name="Chung J."/>
            <person name="Losada L."/>
        </authorList>
    </citation>
    <scope>NUCLEOTIDE SEQUENCE [LARGE SCALE GENOMIC DNA]</scope>
    <source>
        <strain evidence="2 3">NIH1004</strain>
    </source>
</reference>
<organism evidence="2 3">
    <name type="scientific">Aspergillus tanneri</name>
    <dbReference type="NCBI Taxonomy" id="1220188"/>
    <lineage>
        <taxon>Eukaryota</taxon>
        <taxon>Fungi</taxon>
        <taxon>Dikarya</taxon>
        <taxon>Ascomycota</taxon>
        <taxon>Pezizomycotina</taxon>
        <taxon>Eurotiomycetes</taxon>
        <taxon>Eurotiomycetidae</taxon>
        <taxon>Eurotiales</taxon>
        <taxon>Aspergillaceae</taxon>
        <taxon>Aspergillus</taxon>
        <taxon>Aspergillus subgen. Circumdati</taxon>
    </lineage>
</organism>
<sequence>MPGYKMPKRRPPAPIPHNRPRHHRHDIQEMGSTIEDPRTHLPRKDR</sequence>
<feature type="region of interest" description="Disordered" evidence="1">
    <location>
        <begin position="1"/>
        <end position="46"/>
    </location>
</feature>
<evidence type="ECO:0000313" key="2">
    <source>
        <dbReference type="EMBL" id="THC92232.1"/>
    </source>
</evidence>